<organism evidence="3 4">
    <name type="scientific">Salinicola lusitanus</name>
    <dbReference type="NCBI Taxonomy" id="1949085"/>
    <lineage>
        <taxon>Bacteria</taxon>
        <taxon>Pseudomonadati</taxon>
        <taxon>Pseudomonadota</taxon>
        <taxon>Gammaproteobacteria</taxon>
        <taxon>Oceanospirillales</taxon>
        <taxon>Halomonadaceae</taxon>
        <taxon>Salinicola</taxon>
    </lineage>
</organism>
<dbReference type="InterPro" id="IPR005546">
    <property type="entry name" value="Autotransporte_beta"/>
</dbReference>
<dbReference type="InterPro" id="IPR024973">
    <property type="entry name" value="ESPR"/>
</dbReference>
<evidence type="ECO:0000259" key="2">
    <source>
        <dbReference type="PROSITE" id="PS51208"/>
    </source>
</evidence>
<dbReference type="SMART" id="SM00869">
    <property type="entry name" value="Autotransporter"/>
    <property type="match status" value="1"/>
</dbReference>
<keyword evidence="4" id="KW-1185">Reference proteome</keyword>
<evidence type="ECO:0000313" key="3">
    <source>
        <dbReference type="EMBL" id="XAD56406.1"/>
    </source>
</evidence>
<protein>
    <submittedName>
        <fullName evidence="3">ESPR-type extended signal peptide-containing protein</fullName>
    </submittedName>
</protein>
<reference evidence="3 4" key="1">
    <citation type="submission" date="2024-04" db="EMBL/GenBank/DDBJ databases">
        <title>Salinicola lusitanus LLJ914,a marine bacterium isolated from the Okinawa Trough.</title>
        <authorList>
            <person name="Li J."/>
        </authorList>
    </citation>
    <scope>NUCLEOTIDE SEQUENCE [LARGE SCALE GENOMIC DNA]</scope>
    <source>
        <strain evidence="3 4">LLJ914</strain>
    </source>
</reference>
<feature type="region of interest" description="Disordered" evidence="1">
    <location>
        <begin position="348"/>
        <end position="377"/>
    </location>
</feature>
<name>A0ABZ3CYV2_9GAMM</name>
<proteinExistence type="predicted"/>
<dbReference type="Proteomes" id="UP001453229">
    <property type="component" value="Chromosome"/>
</dbReference>
<sequence>MNRVYRVVWNHNKKTWQAASEASRARRKSGTDKPAARAGVAPRVASGIGLVMSCLISSPAAWAEQCSSIPYNTETHCTINENQNGQEVVAWNAGGTDYTVTNTVAQTRRLSANKEIYGLYYYVGGGTPSRDKHPAGYPAGTLTINNGVVDKDGNITNDSATIHISGDLSGSNNFPEHVFAIRAQGTGSNGVEPDDQGADGGRGGDGGFITINNYSAIEIEGNADFGGIGMVAGLFAQSKAGNGGPFNSAVLGDQLSGNGGDGKTVTVLNRAPITIGSSSDVFEGSDLARLISAESIGGRGGDGADGTGQAGAGGTGGMISVVNQADLTLYYRENGNGAYGVQGIFARSSGGNGSGSEDNSDNGGKGEDGREITIDNRGDITLVKTGNTAMGSYESAGILALSHGGNGGNSHDETTGGIGGAGSAQRNQGEADTSGVTVITHTAGRIAVSGENVSGIVARSYGGNGGNGNGHSQSKGGTGGYGGRIQLNLLDDGTVKTDGDRGYGLLAQSIGGIGGSNAGTAGKGGNGGSVGVYATSGTQIETQGDYAAGITLHSVGGGGGTGDDFVGVLFGSGGNGGNGGNAEKATTTSGADITTSGDHAYGFLAQAIGGSGGTGGISTGVISLGGNAGGGGSAADVEQNNSGNITTSGDYSIGVLAQSIAGGGGAAGASGGVLSVGGAAGAGANNWQTAYVTNSGDITTSGNAASGIVAQAIGGGGGVGGGAVGMAAVGGSGSSGGQGGKAEIFAVGGTVSTAGDHAYGLVAQSIGGGGGNGGDAFDASVLAGIGVGGSGEAGGNGLTACATNTYAGCNGVPVTTGPNGPAADTGSAAPQSDEGSAIVTGGDFSHGVIVQSIGGGGGNGGSVDAVSALSIATLQIGGGGSGGGAGGDASGYFDALQLSTSGQNAKGLIVQSLGGGGGNGGNTMSLNIGTPLAIQIGGSAGSGTVGGKSSLDLIDSLVTTAGANAGAVLVQSIGGGGGTGGSATGYDASVGLTLNNSLGGSGGTGGSGNQASVALDDTRVQTGFDANGNPLGADAGSSHGITVQSIGGGGGTGGSSVADALSVAAPTGEGESFAVAVSTALGGLSGAGGNGGSATASLDGASTVMTGGDGAHGILAQSVGGGGGDGGSASSLAGSVGLADTASVDVSTALGASGGAGGSAGSVHVTLADSARVETYGDNANAIVAQSIGGGGGDGGIGNSGDKKIGGGVSVKASIGLGGRGGSGGVGHDVDVSLASGTSVATHGSGARGIVAQSVGGGGGTGQGGTIGLDVGFSVGGGEGSGDKTPEAEGGESSATPEEGSDPTEITAGVKLAVGATGGSGNLGGDIVSKGGINGNITTQGGDADGVLLQSIGGGGGLAGSAGSDIGDADDSSDDDSNDEEPMTFGLAAAVGGNGGSGGHGGDIGGDSALVFNTTIATQGDWADGIVLQSIGGGGGTGGTALAAGSAAKAELSMAVGGQGGAGGDGGTINTFFNDTGSRMKITTSGYAAHGMLLQSIGGGGGQSGDGSDSANGKISVGGGFGASGGAAGDGGNITIGSGSFSRVATLGDDAYGIFAQSIGGGGGVGGAGSTTQSEKRLDLDLEVAVGGRGGASGKGGKVGLTTGTQLQTFGDRAFGIVAQSIGGGGGVGGAADTDSLLSVELGSDAAGASGNGGQVSLHVTSGSIATSGEGAHAIIAQSVGGGGGIAGNISGNTISTSRPGFGGKDGPTGDGGNVQVNVNGDIATSGDGAYGIIAQSIGGGGGLYGGSDGVLHAGSTGNNAGAGGAVTVTQSGSLVTSGTNSYSIFAQSMGPKYNGRISVSVDGQVVGGSKNGAAVAFSEGQNNVLDVGTGGVVSAGGGTDGTVRGSAVLFVTEASYLPTLAIHNQGAIYGAVLAYGGTQSTDGGGTVSSSMAPANTLSTDVASAAQVTSLALLAAPPGPSIQVDNASGATWLLENVSQADLVNAGTVGVLSSVAEGGGIGNTATLEGDFEQTESGRLSVAADFERGIADRLEIQGNATLAGELQVLASTLAPTQALEVFSVSGSTTGTLEAADTPAVDFTSEIVGGSARIQVARTRFGTAFADLDANQRAVGERLDALFVDGATNGFAPLLGQVNALSMNADGGASYARGLASMSMGSAQAIAAAQTLQTSGWLDDAMSCGARAGAVVSRDGGHCFWAGVADANISQDGTGGYRGDIHGVGFGGQIRVAPDLTLGFTAGGGDADVDGRDGLSSADGTSGYAGVSLTRDIGNLALSAGLTGSYGEYDTERHIRIPAFDATAEGTTDITTVGARLRAAYTASLGAAYLKPKLDLDLVHVRASGYDENGAGILDLEVEESSQTALITTPALEFGAGLSVGNAWTLSGFGEAGVSFSSADEWESRADFKGAESASRFSSTVSMPDTLAKYGAGVSLASDSGFEARLEYRGANGDGYRSDGGFLKLSKTF</sequence>
<feature type="region of interest" description="Disordered" evidence="1">
    <location>
        <begin position="404"/>
        <end position="429"/>
    </location>
</feature>
<accession>A0ABZ3CYV2</accession>
<feature type="region of interest" description="Disordered" evidence="1">
    <location>
        <begin position="185"/>
        <end position="204"/>
    </location>
</feature>
<gene>
    <name evidence="3" type="ORF">AAGT95_10570</name>
</gene>
<dbReference type="SUPFAM" id="SSF103515">
    <property type="entry name" value="Autotransporter"/>
    <property type="match status" value="1"/>
</dbReference>
<feature type="region of interest" description="Disordered" evidence="1">
    <location>
        <begin position="18"/>
        <end position="38"/>
    </location>
</feature>
<feature type="compositionally biased region" description="Acidic residues" evidence="1">
    <location>
        <begin position="1367"/>
        <end position="1382"/>
    </location>
</feature>
<dbReference type="RefSeq" id="WP_342596464.1">
    <property type="nucleotide sequence ID" value="NZ_CP151919.1"/>
</dbReference>
<evidence type="ECO:0000256" key="1">
    <source>
        <dbReference type="SAM" id="MobiDB-lite"/>
    </source>
</evidence>
<dbReference type="Pfam" id="PF13018">
    <property type="entry name" value="ESPR"/>
    <property type="match status" value="1"/>
</dbReference>
<dbReference type="PROSITE" id="PS51208">
    <property type="entry name" value="AUTOTRANSPORTER"/>
    <property type="match status" value="1"/>
</dbReference>
<dbReference type="InterPro" id="IPR036709">
    <property type="entry name" value="Autotransporte_beta_dom_sf"/>
</dbReference>
<feature type="region of interest" description="Disordered" evidence="1">
    <location>
        <begin position="1359"/>
        <end position="1382"/>
    </location>
</feature>
<feature type="compositionally biased region" description="Basic and acidic residues" evidence="1">
    <location>
        <begin position="364"/>
        <end position="377"/>
    </location>
</feature>
<dbReference type="EMBL" id="CP151919">
    <property type="protein sequence ID" value="XAD56406.1"/>
    <property type="molecule type" value="Genomic_DNA"/>
</dbReference>
<evidence type="ECO:0000313" key="4">
    <source>
        <dbReference type="Proteomes" id="UP001453229"/>
    </source>
</evidence>
<feature type="region of interest" description="Disordered" evidence="1">
    <location>
        <begin position="1261"/>
        <end position="1304"/>
    </location>
</feature>
<feature type="domain" description="Autotransporter" evidence="2">
    <location>
        <begin position="2150"/>
        <end position="2426"/>
    </location>
</feature>